<dbReference type="EMBL" id="JABZRE010000001">
    <property type="protein sequence ID" value="MBF1306300.1"/>
    <property type="molecule type" value="Genomic_DNA"/>
</dbReference>
<gene>
    <name evidence="1" type="ORF">HXM94_00735</name>
</gene>
<evidence type="ECO:0000313" key="1">
    <source>
        <dbReference type="EMBL" id="MBF1306300.1"/>
    </source>
</evidence>
<dbReference type="RefSeq" id="WP_278476774.1">
    <property type="nucleotide sequence ID" value="NZ_JABZRE010000001.1"/>
</dbReference>
<evidence type="ECO:0000313" key="2">
    <source>
        <dbReference type="Proteomes" id="UP000758611"/>
    </source>
</evidence>
<sequence>MIKKETVEKSVSNYPNFKDDLQKLISLIDKDEFMNKVTNSVQIEFHKRFEGSDLTRSSIKSFVSVIYWNRFSEDIKVSFAYGTTFNFSSTGTDYLSWIPVLRFTESLFSEARLIKLYAPETVLSIQKVFNDFDKFKLFLSKKIKTKLNKNYKNYFDAKISNDYSSFISAYSRCENFPIDLFPLKTQFELFWEQTEIFSEPRASYKSHPYRLAQAILPDSGYGSCDNIIFEKDEINKSFADNYEKFSGLIIEIIFYKLNSESSISSFVLKRCLDFLRNQEKKSQYLKNYLKEKSIIEIIVDKQVSIMKEKLYCGSRILDVNPYELIDKNSPKSDKEILENKIIEMISEKTKLSEVADYYEKLDSDVYKMLLKNRTPMIEGFTSILSFQNRFKNFSNYKTLYSPIVFTEHGSYSMLVNRVFFSQNDFNKSYDEIENLLILKEIKTTKHIKNLCESLLRFLNSQLNVREVEHLQFVLSMDSID</sequence>
<name>A0A930E0G7_9FIRM</name>
<comment type="caution">
    <text evidence="1">The sequence shown here is derived from an EMBL/GenBank/DDBJ whole genome shotgun (WGS) entry which is preliminary data.</text>
</comment>
<protein>
    <submittedName>
        <fullName evidence="1">Uncharacterized protein</fullName>
    </submittedName>
</protein>
<dbReference type="AlphaFoldDB" id="A0A930E0G7"/>
<organism evidence="1 2">
    <name type="scientific">Parvimonas micra</name>
    <dbReference type="NCBI Taxonomy" id="33033"/>
    <lineage>
        <taxon>Bacteria</taxon>
        <taxon>Bacillati</taxon>
        <taxon>Bacillota</taxon>
        <taxon>Tissierellia</taxon>
        <taxon>Tissierellales</taxon>
        <taxon>Peptoniphilaceae</taxon>
        <taxon>Parvimonas</taxon>
    </lineage>
</organism>
<dbReference type="Proteomes" id="UP000758611">
    <property type="component" value="Unassembled WGS sequence"/>
</dbReference>
<proteinExistence type="predicted"/>
<reference evidence="1" key="1">
    <citation type="submission" date="2020-04" db="EMBL/GenBank/DDBJ databases">
        <title>Deep metagenomics examines the oral microbiome during advanced dental caries in children, revealing novel taxa and co-occurrences with host molecules.</title>
        <authorList>
            <person name="Baker J.L."/>
            <person name="Morton J.T."/>
            <person name="Dinis M."/>
            <person name="Alvarez R."/>
            <person name="Tran N.C."/>
            <person name="Knight R."/>
            <person name="Edlund A."/>
        </authorList>
    </citation>
    <scope>NUCLEOTIDE SEQUENCE</scope>
    <source>
        <strain evidence="1">JCVI_23_bin.11</strain>
    </source>
</reference>
<accession>A0A930E0G7</accession>